<dbReference type="InterPro" id="IPR047246">
    <property type="entry name" value="ThrRS_anticodon"/>
</dbReference>
<dbReference type="InterPro" id="IPR033728">
    <property type="entry name" value="ThrRS_core"/>
</dbReference>
<feature type="domain" description="Aminoacyl-transfer RNA synthetases class-II family profile" evidence="15">
    <location>
        <begin position="245"/>
        <end position="547"/>
    </location>
</feature>
<feature type="binding site" evidence="14">
    <location>
        <position position="392"/>
    </location>
    <ligand>
        <name>Zn(2+)</name>
        <dbReference type="ChEBI" id="CHEBI:29105"/>
        <note>catalytic</note>
    </ligand>
</feature>
<dbReference type="CDD" id="cd01667">
    <property type="entry name" value="TGS_ThrRS"/>
    <property type="match status" value="1"/>
</dbReference>
<sequence>MSSDVDATFPDGSVKSFSAHTTGYDVAQSISKSLAKKAIAYALDGTVYDLSDPIQTGSIEIITHSDPRALDIMRHSCAHIMAEAVQILWPKTKVAIGPVIDNGFYYDFDKTEPFSSSDLSRIEEKMLEIIHKNSLFCKKRVSREYAKELFSSRKEEYKIEILDSIPKEQDITLYYHGEWFDLCRGPHVRSTGQIKTFFKLMKVAGAYWRGDKSRPMLSRIYGTIWITQQELTQYLDFLVESEKRDHRKIAREMDLFHISDDGSGVIFWHQKGWKIFQNLISYMRRKIKDDYEEINTPQVLDKHLWEKSGHWDWYRANMFSVQCADEQVEELRLFALKPMNCPGHVEVFKHALKSYRELPVRLAEFGSVYRNEPSGSLHGLMRVRGFTQDDAHVFCTKDQMADECLKIHHLIVSIYKDFGFENITVKLSTRPKERIGSDALWDDAENMMRSVLNTIESSSQENIKTGVLPGEGAFYGPKFEYVLKDAIGRDWQCGTTQIDFNLPDRFDASYIDSQSKKCRPIMIHRAIFGSIERFIGISIEHFGGYLPLWIAPVQVVVATITSSSIHYAQEVATLLKSHGISVETDIRNEKINYKIRDHSTKKVPIIMICGDKEAHERSVNIRRLGLQTSQSIGLLDAIQILKQESLPPDMIRTEKKSAE</sequence>
<dbReference type="PRINTS" id="PR01047">
    <property type="entry name" value="TRNASYNTHTHR"/>
</dbReference>
<comment type="similarity">
    <text evidence="1 14">Belongs to the class-II aminoacyl-tRNA synthetase family.</text>
</comment>
<dbReference type="Pfam" id="PF00587">
    <property type="entry name" value="tRNA-synt_2b"/>
    <property type="match status" value="1"/>
</dbReference>
<evidence type="ECO:0000256" key="4">
    <source>
        <dbReference type="ARBA" id="ARBA00022555"/>
    </source>
</evidence>
<evidence type="ECO:0000256" key="7">
    <source>
        <dbReference type="ARBA" id="ARBA00022741"/>
    </source>
</evidence>
<dbReference type="InterPro" id="IPR045864">
    <property type="entry name" value="aa-tRNA-synth_II/BPL/LPL"/>
</dbReference>
<dbReference type="GO" id="GO:0046872">
    <property type="term" value="F:metal ion binding"/>
    <property type="evidence" value="ECO:0007669"/>
    <property type="project" value="UniProtKB-KW"/>
</dbReference>
<dbReference type="InterPro" id="IPR036621">
    <property type="entry name" value="Anticodon-bd_dom_sf"/>
</dbReference>
<dbReference type="InterPro" id="IPR004095">
    <property type="entry name" value="TGS"/>
</dbReference>
<keyword evidence="4 14" id="KW-0820">tRNA-binding</keyword>
<feature type="binding site" evidence="14">
    <location>
        <position position="341"/>
    </location>
    <ligand>
        <name>Zn(2+)</name>
        <dbReference type="ChEBI" id="CHEBI:29105"/>
        <note>catalytic</note>
    </ligand>
</feature>
<evidence type="ECO:0000256" key="11">
    <source>
        <dbReference type="ARBA" id="ARBA00022917"/>
    </source>
</evidence>
<dbReference type="EC" id="6.1.1.3" evidence="14"/>
<dbReference type="SUPFAM" id="SSF55186">
    <property type="entry name" value="ThrRS/AlaRS common domain"/>
    <property type="match status" value="1"/>
</dbReference>
<comment type="caution">
    <text evidence="17">The sequence shown here is derived from an EMBL/GenBank/DDBJ whole genome shotgun (WGS) entry which is preliminary data.</text>
</comment>
<dbReference type="FunFam" id="3.30.980.10:FF:000005">
    <property type="entry name" value="Threonyl-tRNA synthetase, mitochondrial"/>
    <property type="match status" value="1"/>
</dbReference>
<keyword evidence="11 14" id="KW-0648">Protein biosynthesis</keyword>
<dbReference type="Pfam" id="PF02824">
    <property type="entry name" value="TGS"/>
    <property type="match status" value="1"/>
</dbReference>
<dbReference type="PANTHER" id="PTHR11451:SF44">
    <property type="entry name" value="THREONINE--TRNA LIGASE, CHLOROPLASTIC_MITOCHONDRIAL 2"/>
    <property type="match status" value="1"/>
</dbReference>
<evidence type="ECO:0000256" key="10">
    <source>
        <dbReference type="ARBA" id="ARBA00022884"/>
    </source>
</evidence>
<evidence type="ECO:0000256" key="3">
    <source>
        <dbReference type="ARBA" id="ARBA00022490"/>
    </source>
</evidence>
<proteinExistence type="inferred from homology"/>
<keyword evidence="12 14" id="KW-0030">Aminoacyl-tRNA synthetase</keyword>
<dbReference type="FunFam" id="3.40.50.800:FF:000001">
    <property type="entry name" value="Threonine--tRNA ligase"/>
    <property type="match status" value="1"/>
</dbReference>
<evidence type="ECO:0000256" key="2">
    <source>
        <dbReference type="ARBA" id="ARBA00011738"/>
    </source>
</evidence>
<dbReference type="GO" id="GO:0000049">
    <property type="term" value="F:tRNA binding"/>
    <property type="evidence" value="ECO:0007669"/>
    <property type="project" value="UniProtKB-KW"/>
</dbReference>
<dbReference type="InterPro" id="IPR018163">
    <property type="entry name" value="Thr/Ala-tRNA-synth_IIc_edit"/>
</dbReference>
<comment type="subunit">
    <text evidence="2 14">Homodimer.</text>
</comment>
<keyword evidence="9 14" id="KW-0067">ATP-binding</keyword>
<dbReference type="EMBL" id="SEOL01000005">
    <property type="protein sequence ID" value="MBL0849089.1"/>
    <property type="molecule type" value="Genomic_DNA"/>
</dbReference>
<name>A0A937DLZ7_9HYPH</name>
<dbReference type="CDD" id="cd00771">
    <property type="entry name" value="ThrRS_core"/>
    <property type="match status" value="1"/>
</dbReference>
<evidence type="ECO:0000313" key="17">
    <source>
        <dbReference type="EMBL" id="MBL0849089.1"/>
    </source>
</evidence>
<evidence type="ECO:0000256" key="14">
    <source>
        <dbReference type="HAMAP-Rule" id="MF_00184"/>
    </source>
</evidence>
<comment type="caution">
    <text evidence="14">Lacks conserved residue(s) required for the propagation of feature annotation.</text>
</comment>
<dbReference type="PROSITE" id="PS51880">
    <property type="entry name" value="TGS"/>
    <property type="match status" value="1"/>
</dbReference>
<dbReference type="SUPFAM" id="SSF52954">
    <property type="entry name" value="Class II aaRS ABD-related"/>
    <property type="match status" value="1"/>
</dbReference>
<keyword evidence="3 14" id="KW-0963">Cytoplasm</keyword>
<comment type="cofactor">
    <cofactor evidence="14">
        <name>Zn(2+)</name>
        <dbReference type="ChEBI" id="CHEBI:29105"/>
    </cofactor>
    <text evidence="14">Binds 1 zinc ion per subunit.</text>
</comment>
<dbReference type="SUPFAM" id="SSF55681">
    <property type="entry name" value="Class II aaRS and biotin synthetases"/>
    <property type="match status" value="1"/>
</dbReference>
<dbReference type="NCBIfam" id="TIGR00418">
    <property type="entry name" value="thrS"/>
    <property type="match status" value="1"/>
</dbReference>
<dbReference type="Pfam" id="PF07973">
    <property type="entry name" value="tRNA_SAD"/>
    <property type="match status" value="1"/>
</dbReference>
<evidence type="ECO:0000259" key="16">
    <source>
        <dbReference type="PROSITE" id="PS51880"/>
    </source>
</evidence>
<keyword evidence="10 14" id="KW-0694">RNA-binding</keyword>
<dbReference type="GO" id="GO:0006435">
    <property type="term" value="P:threonyl-tRNA aminoacylation"/>
    <property type="evidence" value="ECO:0007669"/>
    <property type="project" value="UniProtKB-UniRule"/>
</dbReference>
<dbReference type="Gene3D" id="3.30.54.20">
    <property type="match status" value="1"/>
</dbReference>
<dbReference type="SMART" id="SM00863">
    <property type="entry name" value="tRNA_SAD"/>
    <property type="match status" value="1"/>
</dbReference>
<evidence type="ECO:0000256" key="9">
    <source>
        <dbReference type="ARBA" id="ARBA00022840"/>
    </source>
</evidence>
<dbReference type="Gene3D" id="3.10.20.30">
    <property type="match status" value="1"/>
</dbReference>
<accession>A0A937DLZ7</accession>
<dbReference type="CDD" id="cd00860">
    <property type="entry name" value="ThrRS_anticodon"/>
    <property type="match status" value="1"/>
</dbReference>
<dbReference type="SUPFAM" id="SSF81271">
    <property type="entry name" value="TGS-like"/>
    <property type="match status" value="1"/>
</dbReference>
<dbReference type="GO" id="GO:0005829">
    <property type="term" value="C:cytosol"/>
    <property type="evidence" value="ECO:0007669"/>
    <property type="project" value="TreeGrafter"/>
</dbReference>
<dbReference type="Pfam" id="PF03129">
    <property type="entry name" value="HGTP_anticodon"/>
    <property type="match status" value="1"/>
</dbReference>
<dbReference type="FunFam" id="3.30.930.10:FF:000002">
    <property type="entry name" value="Threonine--tRNA ligase"/>
    <property type="match status" value="1"/>
</dbReference>
<dbReference type="PANTHER" id="PTHR11451">
    <property type="entry name" value="THREONINE-TRNA LIGASE"/>
    <property type="match status" value="1"/>
</dbReference>
<dbReference type="FunFam" id="3.30.54.20:FF:000002">
    <property type="entry name" value="Threonine--tRNA ligase"/>
    <property type="match status" value="1"/>
</dbReference>
<gene>
    <name evidence="14 17" type="primary">thrS</name>
    <name evidence="17" type="ORF">EU981_03290</name>
</gene>
<dbReference type="HAMAP" id="MF_00184">
    <property type="entry name" value="Thr_tRNA_synth"/>
    <property type="match status" value="1"/>
</dbReference>
<dbReference type="InterPro" id="IPR012675">
    <property type="entry name" value="Beta-grasp_dom_sf"/>
</dbReference>
<dbReference type="GO" id="GO:0005524">
    <property type="term" value="F:ATP binding"/>
    <property type="evidence" value="ECO:0007669"/>
    <property type="project" value="UniProtKB-UniRule"/>
</dbReference>
<dbReference type="InterPro" id="IPR002320">
    <property type="entry name" value="Thr-tRNA-ligase_IIa"/>
</dbReference>
<keyword evidence="6 14" id="KW-0479">Metal-binding</keyword>
<dbReference type="InterPro" id="IPR002314">
    <property type="entry name" value="aa-tRNA-synt_IIb"/>
</dbReference>
<dbReference type="InterPro" id="IPR012676">
    <property type="entry name" value="TGS-like"/>
</dbReference>
<evidence type="ECO:0000256" key="12">
    <source>
        <dbReference type="ARBA" id="ARBA00023146"/>
    </source>
</evidence>
<dbReference type="Gene3D" id="3.40.50.800">
    <property type="entry name" value="Anticodon-binding domain"/>
    <property type="match status" value="1"/>
</dbReference>
<dbReference type="Gene3D" id="3.30.980.10">
    <property type="entry name" value="Threonyl-trna Synthetase, Chain A, domain 2"/>
    <property type="match status" value="1"/>
</dbReference>
<protein>
    <recommendedName>
        <fullName evidence="14">Threonine--tRNA ligase</fullName>
        <ecNumber evidence="14">6.1.1.3</ecNumber>
    </recommendedName>
    <alternativeName>
        <fullName evidence="14">Threonyl-tRNA synthetase</fullName>
        <shortName evidence="14">ThrRS</shortName>
    </alternativeName>
</protein>
<comment type="catalytic activity">
    <reaction evidence="13 14">
        <text>tRNA(Thr) + L-threonine + ATP = L-threonyl-tRNA(Thr) + AMP + diphosphate + H(+)</text>
        <dbReference type="Rhea" id="RHEA:24624"/>
        <dbReference type="Rhea" id="RHEA-COMP:9670"/>
        <dbReference type="Rhea" id="RHEA-COMP:9704"/>
        <dbReference type="ChEBI" id="CHEBI:15378"/>
        <dbReference type="ChEBI" id="CHEBI:30616"/>
        <dbReference type="ChEBI" id="CHEBI:33019"/>
        <dbReference type="ChEBI" id="CHEBI:57926"/>
        <dbReference type="ChEBI" id="CHEBI:78442"/>
        <dbReference type="ChEBI" id="CHEBI:78534"/>
        <dbReference type="ChEBI" id="CHEBI:456215"/>
        <dbReference type="EC" id="6.1.1.3"/>
    </reaction>
</comment>
<evidence type="ECO:0000256" key="5">
    <source>
        <dbReference type="ARBA" id="ARBA00022598"/>
    </source>
</evidence>
<keyword evidence="7 14" id="KW-0547">Nucleotide-binding</keyword>
<dbReference type="PROSITE" id="PS50862">
    <property type="entry name" value="AA_TRNA_LIGASE_II"/>
    <property type="match status" value="1"/>
</dbReference>
<organism evidence="17 18">
    <name type="scientific">Candidatus Liberibacter ctenarytainae</name>
    <dbReference type="NCBI Taxonomy" id="2020335"/>
    <lineage>
        <taxon>Bacteria</taxon>
        <taxon>Pseudomonadati</taxon>
        <taxon>Pseudomonadota</taxon>
        <taxon>Alphaproteobacteria</taxon>
        <taxon>Hyphomicrobiales</taxon>
        <taxon>Rhizobiaceae</taxon>
        <taxon>Liberibacter</taxon>
    </lineage>
</organism>
<dbReference type="InterPro" id="IPR012947">
    <property type="entry name" value="tRNA_SAD"/>
</dbReference>
<evidence type="ECO:0000256" key="8">
    <source>
        <dbReference type="ARBA" id="ARBA00022833"/>
    </source>
</evidence>
<evidence type="ECO:0000259" key="15">
    <source>
        <dbReference type="PROSITE" id="PS50862"/>
    </source>
</evidence>
<dbReference type="Gene3D" id="3.30.930.10">
    <property type="entry name" value="Bira Bifunctional Protein, Domain 2"/>
    <property type="match status" value="1"/>
</dbReference>
<dbReference type="InterPro" id="IPR006195">
    <property type="entry name" value="aa-tRNA-synth_II"/>
</dbReference>
<dbReference type="AlphaFoldDB" id="A0A937DLZ7"/>
<dbReference type="GO" id="GO:0004829">
    <property type="term" value="F:threonine-tRNA ligase activity"/>
    <property type="evidence" value="ECO:0007669"/>
    <property type="project" value="UniProtKB-UniRule"/>
</dbReference>
<reference evidence="17" key="1">
    <citation type="submission" date="2019-02" db="EMBL/GenBank/DDBJ databases">
        <title>A novel Candidatus Liberibacter species associated with the New Zealand native fuchsia psyllid, Ctenarytaina fuchsiae.</title>
        <authorList>
            <person name="Thompson S.M."/>
            <person name="Jorgensen N."/>
            <person name="David C."/>
            <person name="Bulman S.R."/>
            <person name="Smith G.R."/>
        </authorList>
    </citation>
    <scope>NUCLEOTIDE SEQUENCE</scope>
    <source>
        <strain evidence="17">Oxford</strain>
    </source>
</reference>
<feature type="binding site" evidence="14">
    <location>
        <position position="524"/>
    </location>
    <ligand>
        <name>Zn(2+)</name>
        <dbReference type="ChEBI" id="CHEBI:29105"/>
        <note>catalytic</note>
    </ligand>
</feature>
<evidence type="ECO:0000256" key="13">
    <source>
        <dbReference type="ARBA" id="ARBA00049515"/>
    </source>
</evidence>
<evidence type="ECO:0000256" key="1">
    <source>
        <dbReference type="ARBA" id="ARBA00008226"/>
    </source>
</evidence>
<feature type="domain" description="TGS" evidence="16">
    <location>
        <begin position="1"/>
        <end position="64"/>
    </location>
</feature>
<dbReference type="Proteomes" id="UP000736856">
    <property type="component" value="Unassembled WGS sequence"/>
</dbReference>
<keyword evidence="8 14" id="KW-0862">Zinc</keyword>
<evidence type="ECO:0000313" key="18">
    <source>
        <dbReference type="Proteomes" id="UP000736856"/>
    </source>
</evidence>
<keyword evidence="5 14" id="KW-0436">Ligase</keyword>
<evidence type="ECO:0000256" key="6">
    <source>
        <dbReference type="ARBA" id="ARBA00022723"/>
    </source>
</evidence>
<dbReference type="InterPro" id="IPR004154">
    <property type="entry name" value="Anticodon-bd"/>
</dbReference>
<comment type="subcellular location">
    <subcellularLocation>
        <location evidence="14">Cytoplasm</location>
    </subcellularLocation>
</comment>